<organism evidence="6 7">
    <name type="scientific">Dreissena polymorpha</name>
    <name type="common">Zebra mussel</name>
    <name type="synonym">Mytilus polymorpha</name>
    <dbReference type="NCBI Taxonomy" id="45954"/>
    <lineage>
        <taxon>Eukaryota</taxon>
        <taxon>Metazoa</taxon>
        <taxon>Spiralia</taxon>
        <taxon>Lophotrochozoa</taxon>
        <taxon>Mollusca</taxon>
        <taxon>Bivalvia</taxon>
        <taxon>Autobranchia</taxon>
        <taxon>Heteroconchia</taxon>
        <taxon>Euheterodonta</taxon>
        <taxon>Imparidentia</taxon>
        <taxon>Neoheterodontei</taxon>
        <taxon>Myida</taxon>
        <taxon>Dreissenoidea</taxon>
        <taxon>Dreissenidae</taxon>
        <taxon>Dreissena</taxon>
    </lineage>
</organism>
<dbReference type="EMBL" id="JAIWYP010000008">
    <property type="protein sequence ID" value="KAH3779839.1"/>
    <property type="molecule type" value="Genomic_DNA"/>
</dbReference>
<dbReference type="InterPro" id="IPR036638">
    <property type="entry name" value="HLH_DNA-bd_sf"/>
</dbReference>
<reference evidence="6" key="1">
    <citation type="journal article" date="2019" name="bioRxiv">
        <title>The Genome of the Zebra Mussel, Dreissena polymorpha: A Resource for Invasive Species Research.</title>
        <authorList>
            <person name="McCartney M.A."/>
            <person name="Auch B."/>
            <person name="Kono T."/>
            <person name="Mallez S."/>
            <person name="Zhang Y."/>
            <person name="Obille A."/>
            <person name="Becker A."/>
            <person name="Abrahante J.E."/>
            <person name="Garbe J."/>
            <person name="Badalamenti J.P."/>
            <person name="Herman A."/>
            <person name="Mangelson H."/>
            <person name="Liachko I."/>
            <person name="Sullivan S."/>
            <person name="Sone E.D."/>
            <person name="Koren S."/>
            <person name="Silverstein K.A.T."/>
            <person name="Beckman K.B."/>
            <person name="Gohl D.M."/>
        </authorList>
    </citation>
    <scope>NUCLEOTIDE SEQUENCE</scope>
    <source>
        <strain evidence="6">Duluth1</strain>
        <tissue evidence="6">Whole animal</tissue>
    </source>
</reference>
<dbReference type="AlphaFoldDB" id="A0A9D4IP12"/>
<evidence type="ECO:0000256" key="2">
    <source>
        <dbReference type="ARBA" id="ARBA00023015"/>
    </source>
</evidence>
<keyword evidence="3" id="KW-0804">Transcription</keyword>
<feature type="domain" description="BHLH" evidence="5">
    <location>
        <begin position="6"/>
        <end position="79"/>
    </location>
</feature>
<dbReference type="Pfam" id="PF00010">
    <property type="entry name" value="HLH"/>
    <property type="match status" value="1"/>
</dbReference>
<sequence>MREYCSECTNKPLIEKRRRARINDCLTQLKTIVLGSNEQQICLLPRVACKDIIHTLCWSLSKIEKADSLEMTVEFMKSRLNKSTSVKHPQDISYHRSLSSIPRTFRTIAVCQASPGHSVPSQSVKHPQDISYRRSLSSIPRTFRTILLRRSDGFKEK</sequence>
<keyword evidence="7" id="KW-1185">Reference proteome</keyword>
<comment type="subcellular location">
    <subcellularLocation>
        <location evidence="1">Nucleus</location>
    </subcellularLocation>
</comment>
<dbReference type="InterPro" id="IPR050370">
    <property type="entry name" value="HES_HEY"/>
</dbReference>
<dbReference type="PROSITE" id="PS50888">
    <property type="entry name" value="BHLH"/>
    <property type="match status" value="1"/>
</dbReference>
<evidence type="ECO:0000256" key="1">
    <source>
        <dbReference type="ARBA" id="ARBA00004123"/>
    </source>
</evidence>
<dbReference type="PANTHER" id="PTHR10985">
    <property type="entry name" value="BASIC HELIX-LOOP-HELIX TRANSCRIPTION FACTOR, HES-RELATED"/>
    <property type="match status" value="1"/>
</dbReference>
<dbReference type="Gene3D" id="4.10.280.10">
    <property type="entry name" value="Helix-loop-helix DNA-binding domain"/>
    <property type="match status" value="1"/>
</dbReference>
<name>A0A9D4IP12_DREPO</name>
<comment type="caution">
    <text evidence="6">The sequence shown here is derived from an EMBL/GenBank/DDBJ whole genome shotgun (WGS) entry which is preliminary data.</text>
</comment>
<evidence type="ECO:0000313" key="7">
    <source>
        <dbReference type="Proteomes" id="UP000828390"/>
    </source>
</evidence>
<evidence type="ECO:0000256" key="3">
    <source>
        <dbReference type="ARBA" id="ARBA00023163"/>
    </source>
</evidence>
<dbReference type="GO" id="GO:0046983">
    <property type="term" value="F:protein dimerization activity"/>
    <property type="evidence" value="ECO:0007669"/>
    <property type="project" value="InterPro"/>
</dbReference>
<dbReference type="CDD" id="cd11410">
    <property type="entry name" value="bHLH_O_HES"/>
    <property type="match status" value="1"/>
</dbReference>
<dbReference type="Proteomes" id="UP000828390">
    <property type="component" value="Unassembled WGS sequence"/>
</dbReference>
<dbReference type="GO" id="GO:0005634">
    <property type="term" value="C:nucleus"/>
    <property type="evidence" value="ECO:0007669"/>
    <property type="project" value="UniProtKB-SubCell"/>
</dbReference>
<dbReference type="SUPFAM" id="SSF47459">
    <property type="entry name" value="HLH, helix-loop-helix DNA-binding domain"/>
    <property type="match status" value="1"/>
</dbReference>
<gene>
    <name evidence="6" type="ORF">DPMN_157647</name>
</gene>
<dbReference type="InterPro" id="IPR011598">
    <property type="entry name" value="bHLH_dom"/>
</dbReference>
<keyword evidence="4" id="KW-0539">Nucleus</keyword>
<reference evidence="6" key="2">
    <citation type="submission" date="2020-11" db="EMBL/GenBank/DDBJ databases">
        <authorList>
            <person name="McCartney M.A."/>
            <person name="Auch B."/>
            <person name="Kono T."/>
            <person name="Mallez S."/>
            <person name="Becker A."/>
            <person name="Gohl D.M."/>
            <person name="Silverstein K.A.T."/>
            <person name="Koren S."/>
            <person name="Bechman K.B."/>
            <person name="Herman A."/>
            <person name="Abrahante J.E."/>
            <person name="Garbe J."/>
        </authorList>
    </citation>
    <scope>NUCLEOTIDE SEQUENCE</scope>
    <source>
        <strain evidence="6">Duluth1</strain>
        <tissue evidence="6">Whole animal</tissue>
    </source>
</reference>
<accession>A0A9D4IP12</accession>
<evidence type="ECO:0000313" key="6">
    <source>
        <dbReference type="EMBL" id="KAH3779839.1"/>
    </source>
</evidence>
<protein>
    <recommendedName>
        <fullName evidence="5">BHLH domain-containing protein</fullName>
    </recommendedName>
</protein>
<evidence type="ECO:0000259" key="5">
    <source>
        <dbReference type="PROSITE" id="PS50888"/>
    </source>
</evidence>
<proteinExistence type="predicted"/>
<evidence type="ECO:0000256" key="4">
    <source>
        <dbReference type="ARBA" id="ARBA00023242"/>
    </source>
</evidence>
<keyword evidence="2" id="KW-0805">Transcription regulation</keyword>